<dbReference type="CDD" id="cd00063">
    <property type="entry name" value="FN3"/>
    <property type="match status" value="1"/>
</dbReference>
<dbReference type="SUPFAM" id="SSF49265">
    <property type="entry name" value="Fibronectin type III"/>
    <property type="match status" value="1"/>
</dbReference>
<dbReference type="Proteomes" id="UP001501456">
    <property type="component" value="Unassembled WGS sequence"/>
</dbReference>
<gene>
    <name evidence="2" type="ORF">GCM10022271_18440</name>
</gene>
<protein>
    <recommendedName>
        <fullName evidence="1">Fibronectin type-III domain-containing protein</fullName>
    </recommendedName>
</protein>
<evidence type="ECO:0000313" key="3">
    <source>
        <dbReference type="Proteomes" id="UP001501456"/>
    </source>
</evidence>
<dbReference type="InterPro" id="IPR013783">
    <property type="entry name" value="Ig-like_fold"/>
</dbReference>
<dbReference type="RefSeq" id="WP_344729745.1">
    <property type="nucleotide sequence ID" value="NZ_BAABBI010000002.1"/>
</dbReference>
<keyword evidence="3" id="KW-1185">Reference proteome</keyword>
<dbReference type="InterPro" id="IPR036116">
    <property type="entry name" value="FN3_sf"/>
</dbReference>
<organism evidence="2 3">
    <name type="scientific">Corallibacter vietnamensis</name>
    <dbReference type="NCBI Taxonomy" id="904130"/>
    <lineage>
        <taxon>Bacteria</taxon>
        <taxon>Pseudomonadati</taxon>
        <taxon>Bacteroidota</taxon>
        <taxon>Flavobacteriia</taxon>
        <taxon>Flavobacteriales</taxon>
        <taxon>Flavobacteriaceae</taxon>
        <taxon>Corallibacter</taxon>
    </lineage>
</organism>
<sequence>MKKYFYVTLVFFTMLNCAKDDDGNIVLIPFQNCLQPHNLDTSSITTTSAVIEWSDRNDSNFFNLEFGLNGFQLGTGDRLNVNSDNVQLIDLEPNTAYDFYVRSNCGGNDYSDWSGPSSFVTD</sequence>
<feature type="domain" description="Fibronectin type-III" evidence="1">
    <location>
        <begin position="35"/>
        <end position="122"/>
    </location>
</feature>
<accession>A0ABP7HDN6</accession>
<name>A0ABP7HDN6_9FLAO</name>
<evidence type="ECO:0000313" key="2">
    <source>
        <dbReference type="EMBL" id="GAA3786134.1"/>
    </source>
</evidence>
<dbReference type="EMBL" id="BAABBI010000002">
    <property type="protein sequence ID" value="GAA3786134.1"/>
    <property type="molecule type" value="Genomic_DNA"/>
</dbReference>
<dbReference type="InterPro" id="IPR003961">
    <property type="entry name" value="FN3_dom"/>
</dbReference>
<dbReference type="Gene3D" id="2.60.40.10">
    <property type="entry name" value="Immunoglobulins"/>
    <property type="match status" value="1"/>
</dbReference>
<proteinExistence type="predicted"/>
<evidence type="ECO:0000259" key="1">
    <source>
        <dbReference type="PROSITE" id="PS50853"/>
    </source>
</evidence>
<reference evidence="3" key="1">
    <citation type="journal article" date="2019" name="Int. J. Syst. Evol. Microbiol.">
        <title>The Global Catalogue of Microorganisms (GCM) 10K type strain sequencing project: providing services to taxonomists for standard genome sequencing and annotation.</title>
        <authorList>
            <consortium name="The Broad Institute Genomics Platform"/>
            <consortium name="The Broad Institute Genome Sequencing Center for Infectious Disease"/>
            <person name="Wu L."/>
            <person name="Ma J."/>
        </authorList>
    </citation>
    <scope>NUCLEOTIDE SEQUENCE [LARGE SCALE GENOMIC DNA]</scope>
    <source>
        <strain evidence="3">JCM 17525</strain>
    </source>
</reference>
<comment type="caution">
    <text evidence="2">The sequence shown here is derived from an EMBL/GenBank/DDBJ whole genome shotgun (WGS) entry which is preliminary data.</text>
</comment>
<dbReference type="PROSITE" id="PS50853">
    <property type="entry name" value="FN3"/>
    <property type="match status" value="1"/>
</dbReference>
<dbReference type="Pfam" id="PF00041">
    <property type="entry name" value="fn3"/>
    <property type="match status" value="1"/>
</dbReference>